<dbReference type="Pfam" id="PF00657">
    <property type="entry name" value="Lipase_GDSL"/>
    <property type="match status" value="1"/>
</dbReference>
<sequence length="400" mass="44443">MARLVSPVEYYCFNIICVTLLLLSNLSASVPEKSTASGSAFFIFGDSSVDPGNNNYINTIPENQANYKPYGHNGFFHRPTGRFSDGRVIVDFIAEYAKLPLIPPFLEPSADYTNGANFASGGAGVLPETNQGVVIDLPTQLKNFEVVQKSLIEKLGEAEAEKVISEAVYLISIGSNDYMGGYLGNPKMQETYNYQTYIGMVIGNLTQTIQVLYKKGGRKFGFLSLSPLGCLPALRALNPKASEEGGCFEAASELALAHNNALKSVLTSLEQIFKGFKFCYSNFYNWLDERINHPSKYGFKEGINACCGYGPYGGIFTCGGTKEVKEYELCENAEDYVWWDSFHPTEKIHEQFAKALWNGEPEPEPFSVGPYNLQRLFFDKEKLTIADIVDDDPQPHHFLQ</sequence>
<proteinExistence type="inferred from homology"/>
<evidence type="ECO:0000256" key="3">
    <source>
        <dbReference type="SAM" id="SignalP"/>
    </source>
</evidence>
<reference evidence="4" key="2">
    <citation type="submission" date="2023-02" db="EMBL/GenBank/DDBJ databases">
        <authorList>
            <person name="Swenson N.G."/>
            <person name="Wegrzyn J.L."/>
            <person name="Mcevoy S.L."/>
        </authorList>
    </citation>
    <scope>NUCLEOTIDE SEQUENCE</scope>
    <source>
        <strain evidence="4">91603</strain>
        <tissue evidence="4">Leaf</tissue>
    </source>
</reference>
<dbReference type="PANTHER" id="PTHR45966">
    <property type="entry name" value="GDSL-LIKE LIPASE/ACYLHYDROLASE"/>
    <property type="match status" value="1"/>
</dbReference>
<accession>A0AAD5JCH1</accession>
<dbReference type="InterPro" id="IPR036514">
    <property type="entry name" value="SGNH_hydro_sf"/>
</dbReference>
<comment type="similarity">
    <text evidence="1">Belongs to the 'GDSL' lipolytic enzyme family.</text>
</comment>
<evidence type="ECO:0000256" key="1">
    <source>
        <dbReference type="ARBA" id="ARBA00008668"/>
    </source>
</evidence>
<evidence type="ECO:0008006" key="6">
    <source>
        <dbReference type="Google" id="ProtNLM"/>
    </source>
</evidence>
<dbReference type="CDD" id="cd01837">
    <property type="entry name" value="SGNH_plant_lipase_like"/>
    <property type="match status" value="1"/>
</dbReference>
<dbReference type="Gene3D" id="3.40.50.1110">
    <property type="entry name" value="SGNH hydrolase"/>
    <property type="match status" value="1"/>
</dbReference>
<name>A0AAD5JCH1_ACENE</name>
<evidence type="ECO:0000313" key="5">
    <source>
        <dbReference type="Proteomes" id="UP001064489"/>
    </source>
</evidence>
<reference evidence="4" key="1">
    <citation type="journal article" date="2022" name="Plant J.">
        <title>Strategies of tolerance reflected in two North American maple genomes.</title>
        <authorList>
            <person name="McEvoy S.L."/>
            <person name="Sezen U.U."/>
            <person name="Trouern-Trend A."/>
            <person name="McMahon S.M."/>
            <person name="Schaberg P.G."/>
            <person name="Yang J."/>
            <person name="Wegrzyn J.L."/>
            <person name="Swenson N.G."/>
        </authorList>
    </citation>
    <scope>NUCLEOTIDE SEQUENCE</scope>
    <source>
        <strain evidence="4">91603</strain>
    </source>
</reference>
<keyword evidence="2 3" id="KW-0732">Signal</keyword>
<feature type="chain" id="PRO_5042238380" description="GDSL esterase/lipase 5-like" evidence="3">
    <location>
        <begin position="29"/>
        <end position="400"/>
    </location>
</feature>
<gene>
    <name evidence="4" type="ORF">LWI28_024577</name>
</gene>
<organism evidence="4 5">
    <name type="scientific">Acer negundo</name>
    <name type="common">Box elder</name>
    <dbReference type="NCBI Taxonomy" id="4023"/>
    <lineage>
        <taxon>Eukaryota</taxon>
        <taxon>Viridiplantae</taxon>
        <taxon>Streptophyta</taxon>
        <taxon>Embryophyta</taxon>
        <taxon>Tracheophyta</taxon>
        <taxon>Spermatophyta</taxon>
        <taxon>Magnoliopsida</taxon>
        <taxon>eudicotyledons</taxon>
        <taxon>Gunneridae</taxon>
        <taxon>Pentapetalae</taxon>
        <taxon>rosids</taxon>
        <taxon>malvids</taxon>
        <taxon>Sapindales</taxon>
        <taxon>Sapindaceae</taxon>
        <taxon>Hippocastanoideae</taxon>
        <taxon>Acereae</taxon>
        <taxon>Acer</taxon>
    </lineage>
</organism>
<dbReference type="Proteomes" id="UP001064489">
    <property type="component" value="Chromosome 6"/>
</dbReference>
<dbReference type="EMBL" id="JAJSOW010000004">
    <property type="protein sequence ID" value="KAI9192550.1"/>
    <property type="molecule type" value="Genomic_DNA"/>
</dbReference>
<dbReference type="PANTHER" id="PTHR45966:SF13">
    <property type="entry name" value="GDSL ESTERASE_LIPASE"/>
    <property type="match status" value="1"/>
</dbReference>
<dbReference type="InterPro" id="IPR035669">
    <property type="entry name" value="SGNH_plant_lipase-like"/>
</dbReference>
<dbReference type="InterPro" id="IPR001087">
    <property type="entry name" value="GDSL"/>
</dbReference>
<keyword evidence="5" id="KW-1185">Reference proteome</keyword>
<evidence type="ECO:0000256" key="2">
    <source>
        <dbReference type="ARBA" id="ARBA00022729"/>
    </source>
</evidence>
<evidence type="ECO:0000313" key="4">
    <source>
        <dbReference type="EMBL" id="KAI9192550.1"/>
    </source>
</evidence>
<protein>
    <recommendedName>
        <fullName evidence="6">GDSL esterase/lipase 5-like</fullName>
    </recommendedName>
</protein>
<feature type="signal peptide" evidence="3">
    <location>
        <begin position="1"/>
        <end position="28"/>
    </location>
</feature>
<dbReference type="InterPro" id="IPR044552">
    <property type="entry name" value="GLIP1-5/GLL25"/>
</dbReference>
<dbReference type="GO" id="GO:0016298">
    <property type="term" value="F:lipase activity"/>
    <property type="evidence" value="ECO:0007669"/>
    <property type="project" value="TreeGrafter"/>
</dbReference>
<dbReference type="AlphaFoldDB" id="A0AAD5JCH1"/>
<dbReference type="SUPFAM" id="SSF52266">
    <property type="entry name" value="SGNH hydrolase"/>
    <property type="match status" value="1"/>
</dbReference>
<comment type="caution">
    <text evidence="4">The sequence shown here is derived from an EMBL/GenBank/DDBJ whole genome shotgun (WGS) entry which is preliminary data.</text>
</comment>